<dbReference type="AlphaFoldDB" id="A0A2D2DP74"/>
<dbReference type="KEGG" id="mass:CR152_21260"/>
<evidence type="ECO:0000313" key="2">
    <source>
        <dbReference type="Proteomes" id="UP000229897"/>
    </source>
</evidence>
<proteinExistence type="predicted"/>
<name>A0A2D2DP74_9BURK</name>
<reference evidence="1" key="1">
    <citation type="submission" date="2017-10" db="EMBL/GenBank/DDBJ databases">
        <title>Massilia psychrophilum sp. nov., a novel purple-pigmented bacterium isolated from Tianshan glacier, Xinjiang Municipality, China.</title>
        <authorList>
            <person name="Wang H."/>
        </authorList>
    </citation>
    <scope>NUCLEOTIDE SEQUENCE [LARGE SCALE GENOMIC DNA]</scope>
    <source>
        <strain evidence="1">B2</strain>
    </source>
</reference>
<protein>
    <submittedName>
        <fullName evidence="1">Uncharacterized protein</fullName>
    </submittedName>
</protein>
<keyword evidence="2" id="KW-1185">Reference proteome</keyword>
<dbReference type="Proteomes" id="UP000229897">
    <property type="component" value="Chromosome"/>
</dbReference>
<accession>A0A2D2DP74</accession>
<sequence length="62" mass="7523">MDREFKREVMECVLKFKILRRIYVNSLRLCGICFSVVRGHLNHDRNNSLVLRMRGWIWTLLS</sequence>
<evidence type="ECO:0000313" key="1">
    <source>
        <dbReference type="EMBL" id="ATQ76759.1"/>
    </source>
</evidence>
<gene>
    <name evidence="1" type="ORF">CR152_21260</name>
</gene>
<organism evidence="1 2">
    <name type="scientific">Massilia violaceinigra</name>
    <dbReference type="NCBI Taxonomy" id="2045208"/>
    <lineage>
        <taxon>Bacteria</taxon>
        <taxon>Pseudomonadati</taxon>
        <taxon>Pseudomonadota</taxon>
        <taxon>Betaproteobacteria</taxon>
        <taxon>Burkholderiales</taxon>
        <taxon>Oxalobacteraceae</taxon>
        <taxon>Telluria group</taxon>
        <taxon>Massilia</taxon>
    </lineage>
</organism>
<dbReference type="EMBL" id="CP024608">
    <property type="protein sequence ID" value="ATQ76759.1"/>
    <property type="molecule type" value="Genomic_DNA"/>
</dbReference>